<protein>
    <submittedName>
        <fullName evidence="1">NFX1-type zinc finger-containing protein 1</fullName>
    </submittedName>
</protein>
<dbReference type="AlphaFoldDB" id="A0A9Q1CCF8"/>
<dbReference type="OrthoDB" id="2423195at2759"/>
<gene>
    <name evidence="1" type="ORF">HOLleu_13118</name>
</gene>
<dbReference type="EMBL" id="JAIZAY010000005">
    <property type="protein sequence ID" value="KAJ8042129.1"/>
    <property type="molecule type" value="Genomic_DNA"/>
</dbReference>
<organism evidence="1 2">
    <name type="scientific">Holothuria leucospilota</name>
    <name type="common">Black long sea cucumber</name>
    <name type="synonym">Mertensiothuria leucospilota</name>
    <dbReference type="NCBI Taxonomy" id="206669"/>
    <lineage>
        <taxon>Eukaryota</taxon>
        <taxon>Metazoa</taxon>
        <taxon>Echinodermata</taxon>
        <taxon>Eleutherozoa</taxon>
        <taxon>Echinozoa</taxon>
        <taxon>Holothuroidea</taxon>
        <taxon>Aspidochirotacea</taxon>
        <taxon>Aspidochirotida</taxon>
        <taxon>Holothuriidae</taxon>
        <taxon>Holothuria</taxon>
    </lineage>
</organism>
<comment type="caution">
    <text evidence="1">The sequence shown here is derived from an EMBL/GenBank/DDBJ whole genome shotgun (WGS) entry which is preliminary data.</text>
</comment>
<keyword evidence="2" id="KW-1185">Reference proteome</keyword>
<name>A0A9Q1CCF8_HOLLE</name>
<accession>A0A9Q1CCF8</accession>
<reference evidence="1" key="1">
    <citation type="submission" date="2021-10" db="EMBL/GenBank/DDBJ databases">
        <title>Tropical sea cucumber genome reveals ecological adaptation and Cuvierian tubules defense mechanism.</title>
        <authorList>
            <person name="Chen T."/>
        </authorList>
    </citation>
    <scope>NUCLEOTIDE SEQUENCE</scope>
    <source>
        <strain evidence="1">Nanhai2018</strain>
        <tissue evidence="1">Muscle</tissue>
    </source>
</reference>
<proteinExistence type="predicted"/>
<evidence type="ECO:0000313" key="1">
    <source>
        <dbReference type="EMBL" id="KAJ8042129.1"/>
    </source>
</evidence>
<sequence>MQIKVCPECKAPIKRALRYRKIIKRAPSGVDEAKKQITSDWVVIRAKQERLRQDIIDEELKITGKEGCSKQSLLGQNRKDFVNVAKTFLADVFQQVNCSASKASLKSLEYKVDMYKQLWEHWRNAENVSSEKGIDERKLLLESVFIDVLLWLKKVPCTSEQNDKEWDFGAEANNLNERKQLRRIFRCGNIIEQAPSGIVEAKKQIITNWVFIRAKQEQLRQDIIDEELKITGEEGGGKQSMLGQNRKDFANVAKTFLADAFQQVNCSASKARLTSLEYKMDIYKQLWEYGRNTKNISSEKNIDERKLLLECVFIDVLLWLNKVPCSSKQIAKDGVFGIETSNLNERKQLRFVELEDCGHIAEVKSLDTWMKQPCEDDSDVLEPQIKVYPECKDPMRGALRYCNINKRALFGVEEAKKQITSDWVDIRAKQERLRQDVIDEELKIPGEEGFGKQSLLRQNRKGFANVAKTFLADIFQQVNCSASKAPLKSLEYKVDMYKQLWEYWLNAENISSEKGNDERKLLLESVFIDVLLWLNKVPCTSEQNAEDWDFEVKRIYAIIKVMEVIDRVSVTHTLPNAQSTNKIDRILSDGLRYSVSKQYHVVTLLQELFTDDTCRPLTEEDQ</sequence>
<evidence type="ECO:0000313" key="2">
    <source>
        <dbReference type="Proteomes" id="UP001152320"/>
    </source>
</evidence>
<dbReference type="Proteomes" id="UP001152320">
    <property type="component" value="Chromosome 5"/>
</dbReference>